<sequence>MLALYYYPGNASLLPHMMLREIGVPFEMRLVDRGSNAQKSPEYLKLNPNGRIPVLIDDDLVLFETAAIALHLADKFPQAGLSPAVGTKERAEFYKWMVHLTNTPQAEYRAWFYPHEHVSDEAAAPAAKQAAERRLYRMFDVISEQLGDRAWLLGDRFSAADLFLFMLIRWGRGMPRPPRMLSNLDALAERVIARPAVQEAFRVEGIQAPFF</sequence>
<dbReference type="SFLD" id="SFLDG00358">
    <property type="entry name" value="Main_(cytGST)"/>
    <property type="match status" value="1"/>
</dbReference>
<evidence type="ECO:0000313" key="4">
    <source>
        <dbReference type="EMBL" id="KLK90383.1"/>
    </source>
</evidence>
<organism evidence="4 5">
    <name type="scientific">Microvirga vignae</name>
    <dbReference type="NCBI Taxonomy" id="1225564"/>
    <lineage>
        <taxon>Bacteria</taxon>
        <taxon>Pseudomonadati</taxon>
        <taxon>Pseudomonadota</taxon>
        <taxon>Alphaproteobacteria</taxon>
        <taxon>Hyphomicrobiales</taxon>
        <taxon>Methylobacteriaceae</taxon>
        <taxon>Microvirga</taxon>
    </lineage>
</organism>
<keyword evidence="5" id="KW-1185">Reference proteome</keyword>
<dbReference type="InterPro" id="IPR010987">
    <property type="entry name" value="Glutathione-S-Trfase_C-like"/>
</dbReference>
<comment type="similarity">
    <text evidence="1">Belongs to the GST superfamily.</text>
</comment>
<evidence type="ECO:0000256" key="1">
    <source>
        <dbReference type="RuleBase" id="RU003494"/>
    </source>
</evidence>
<dbReference type="SUPFAM" id="SSF47616">
    <property type="entry name" value="GST C-terminal domain-like"/>
    <property type="match status" value="1"/>
</dbReference>
<reference evidence="4 5" key="1">
    <citation type="submission" date="2015-05" db="EMBL/GenBank/DDBJ databases">
        <title>Draft genome sequence of Microvirga vignae strain BR3299, a novel nitrogen fixing bacteria isolated from Brazil semi-aired region.</title>
        <authorList>
            <person name="Zilli J.E."/>
            <person name="Passos S.R."/>
            <person name="Leite J."/>
            <person name="Baldani J.I."/>
            <person name="Xavier G.R."/>
            <person name="Rumjaneck N.G."/>
            <person name="Simoes-Araujo J.L."/>
        </authorList>
    </citation>
    <scope>NUCLEOTIDE SEQUENCE [LARGE SCALE GENOMIC DNA]</scope>
    <source>
        <strain evidence="4 5">BR3299</strain>
    </source>
</reference>
<dbReference type="InterPro" id="IPR004045">
    <property type="entry name" value="Glutathione_S-Trfase_N"/>
</dbReference>
<dbReference type="STRING" id="1225564.AA309_26325"/>
<dbReference type="EMBL" id="LCYG01000087">
    <property type="protein sequence ID" value="KLK90383.1"/>
    <property type="molecule type" value="Genomic_DNA"/>
</dbReference>
<dbReference type="InterPro" id="IPR004046">
    <property type="entry name" value="GST_C"/>
</dbReference>
<gene>
    <name evidence="4" type="ORF">AA309_26325</name>
</gene>
<proteinExistence type="inferred from homology"/>
<dbReference type="InterPro" id="IPR040079">
    <property type="entry name" value="Glutathione_S-Trfase"/>
</dbReference>
<feature type="domain" description="GST C-terminal" evidence="3">
    <location>
        <begin position="86"/>
        <end position="210"/>
    </location>
</feature>
<feature type="domain" description="GST N-terminal" evidence="2">
    <location>
        <begin position="1"/>
        <end position="80"/>
    </location>
</feature>
<evidence type="ECO:0000259" key="2">
    <source>
        <dbReference type="PROSITE" id="PS50404"/>
    </source>
</evidence>
<dbReference type="SFLD" id="SFLDS00019">
    <property type="entry name" value="Glutathione_Transferase_(cytos"/>
    <property type="match status" value="1"/>
</dbReference>
<dbReference type="Pfam" id="PF00043">
    <property type="entry name" value="GST_C"/>
    <property type="match status" value="1"/>
</dbReference>
<dbReference type="AlphaFoldDB" id="A0A0H1R5G6"/>
<dbReference type="PATRIC" id="fig|1225564.3.peg.6855"/>
<dbReference type="SFLD" id="SFLDG01150">
    <property type="entry name" value="Main.1:_Beta-like"/>
    <property type="match status" value="1"/>
</dbReference>
<dbReference type="InterPro" id="IPR036282">
    <property type="entry name" value="Glutathione-S-Trfase_C_sf"/>
</dbReference>
<dbReference type="PANTHER" id="PTHR44051">
    <property type="entry name" value="GLUTATHIONE S-TRANSFERASE-RELATED"/>
    <property type="match status" value="1"/>
</dbReference>
<name>A0A0H1R5G6_9HYPH</name>
<comment type="caution">
    <text evidence="4">The sequence shown here is derived from an EMBL/GenBank/DDBJ whole genome shotgun (WGS) entry which is preliminary data.</text>
</comment>
<dbReference type="RefSeq" id="WP_047191992.1">
    <property type="nucleotide sequence ID" value="NZ_LCYG01000087.1"/>
</dbReference>
<protein>
    <submittedName>
        <fullName evidence="4">Glutathione S-transferase</fullName>
    </submittedName>
</protein>
<dbReference type="SUPFAM" id="SSF52833">
    <property type="entry name" value="Thioredoxin-like"/>
    <property type="match status" value="1"/>
</dbReference>
<dbReference type="Gene3D" id="3.40.30.10">
    <property type="entry name" value="Glutaredoxin"/>
    <property type="match status" value="1"/>
</dbReference>
<dbReference type="Gene3D" id="1.20.1050.10">
    <property type="match status" value="1"/>
</dbReference>
<dbReference type="PROSITE" id="PS50405">
    <property type="entry name" value="GST_CTER"/>
    <property type="match status" value="1"/>
</dbReference>
<dbReference type="CDD" id="cd03057">
    <property type="entry name" value="GST_N_Beta"/>
    <property type="match status" value="1"/>
</dbReference>
<dbReference type="CDD" id="cd03188">
    <property type="entry name" value="GST_C_Beta"/>
    <property type="match status" value="1"/>
</dbReference>
<dbReference type="Proteomes" id="UP000035489">
    <property type="component" value="Unassembled WGS sequence"/>
</dbReference>
<dbReference type="OrthoDB" id="5740960at2"/>
<dbReference type="GO" id="GO:0016740">
    <property type="term" value="F:transferase activity"/>
    <property type="evidence" value="ECO:0007669"/>
    <property type="project" value="UniProtKB-KW"/>
</dbReference>
<evidence type="ECO:0000313" key="5">
    <source>
        <dbReference type="Proteomes" id="UP000035489"/>
    </source>
</evidence>
<dbReference type="PANTHER" id="PTHR44051:SF8">
    <property type="entry name" value="GLUTATHIONE S-TRANSFERASE GSTA"/>
    <property type="match status" value="1"/>
</dbReference>
<keyword evidence="4" id="KW-0808">Transferase</keyword>
<evidence type="ECO:0000259" key="3">
    <source>
        <dbReference type="PROSITE" id="PS50405"/>
    </source>
</evidence>
<dbReference type="Pfam" id="PF02798">
    <property type="entry name" value="GST_N"/>
    <property type="match status" value="1"/>
</dbReference>
<accession>A0A0H1R5G6</accession>
<dbReference type="InterPro" id="IPR036249">
    <property type="entry name" value="Thioredoxin-like_sf"/>
</dbReference>
<dbReference type="PROSITE" id="PS50404">
    <property type="entry name" value="GST_NTER"/>
    <property type="match status" value="1"/>
</dbReference>